<dbReference type="SUPFAM" id="SSF53474">
    <property type="entry name" value="alpha/beta-Hydrolases"/>
    <property type="match status" value="1"/>
</dbReference>
<evidence type="ECO:0000313" key="6">
    <source>
        <dbReference type="EMBL" id="KAE8353847.1"/>
    </source>
</evidence>
<dbReference type="OrthoDB" id="408631at2759"/>
<dbReference type="PANTHER" id="PTHR11559">
    <property type="entry name" value="CARBOXYLESTERASE"/>
    <property type="match status" value="1"/>
</dbReference>
<keyword evidence="7" id="KW-1185">Reference proteome</keyword>
<dbReference type="InterPro" id="IPR029058">
    <property type="entry name" value="AB_hydrolase_fold"/>
</dbReference>
<feature type="active site" description="Charge relay system" evidence="3">
    <location>
        <position position="444"/>
    </location>
</feature>
<proteinExistence type="inferred from homology"/>
<feature type="domain" description="Carboxylesterase type B" evidence="5">
    <location>
        <begin position="26"/>
        <end position="491"/>
    </location>
</feature>
<evidence type="ECO:0000256" key="3">
    <source>
        <dbReference type="PIRSR" id="PIRSR600997-1"/>
    </source>
</evidence>
<feature type="active site" description="Acyl-ester intermediate" evidence="3">
    <location>
        <position position="228"/>
    </location>
</feature>
<sequence>MEVNPALYLQQGLLGPPHATATALANPTVSIASGVVIGTTLPTTSVAAVPGVANAYLGIPFAKSPPRRFSAPEDHEPWSEPLYAQALTPACPQAVSPNRGSLDSFLDSDAASILPVDEDCLYLNIYAPQDASPSNLKAVLFWIYGGDLNGGAASEPLYNGTSLAVNGDVIVVTINYRINIFGFSNSPEIPIAERNAGFLDQRFALNWVQQNIEQFGGDREKVTIFGESAGGYSVKQLLAIPPSPRPYRAAIMESQQTKLPGNGALNFQKVLDHFNCADIDCLRAVNASDITAFLVQEPTSPLLFPPVADNATFVPDIRDAVRTGSFADVPIIIGTNKDELGPLVFLIMGMAESKGLSLAEALGYALYKLGAPILDILGIISDLASLVDGDLDWPVLSRMMTDIAFTCPSGAIANLTATSTSTWRYRYSASLFPQPSFEGQDVYHGAEIPVVFGTYPRDKETVQMVDLSQYMQQVWTTFAKNPQGGPGWPRVGTGDGPGLADIGGEYNSTGERPIDCWVTDYWCDALLPIAEKLNLAW</sequence>
<evidence type="ECO:0000313" key="7">
    <source>
        <dbReference type="Proteomes" id="UP000327118"/>
    </source>
</evidence>
<gene>
    <name evidence="6" type="ORF">BDV28DRAFT_147692</name>
</gene>
<dbReference type="InterPro" id="IPR000997">
    <property type="entry name" value="Cholinesterase"/>
</dbReference>
<dbReference type="GO" id="GO:0004104">
    <property type="term" value="F:cholinesterase activity"/>
    <property type="evidence" value="ECO:0007669"/>
    <property type="project" value="InterPro"/>
</dbReference>
<dbReference type="InterPro" id="IPR050309">
    <property type="entry name" value="Type-B_Carboxylest/Lipase"/>
</dbReference>
<dbReference type="Proteomes" id="UP000327118">
    <property type="component" value="Unassembled WGS sequence"/>
</dbReference>
<dbReference type="Pfam" id="PF00135">
    <property type="entry name" value="COesterase"/>
    <property type="match status" value="1"/>
</dbReference>
<name>A0A5N6Z857_9EURO</name>
<dbReference type="InterPro" id="IPR002018">
    <property type="entry name" value="CarbesteraseB"/>
</dbReference>
<dbReference type="PROSITE" id="PS00122">
    <property type="entry name" value="CARBOXYLESTERASE_B_1"/>
    <property type="match status" value="1"/>
</dbReference>
<evidence type="ECO:0000256" key="4">
    <source>
        <dbReference type="RuleBase" id="RU361235"/>
    </source>
</evidence>
<dbReference type="PROSITE" id="PS00941">
    <property type="entry name" value="CARBOXYLESTERASE_B_2"/>
    <property type="match status" value="1"/>
</dbReference>
<dbReference type="InterPro" id="IPR019826">
    <property type="entry name" value="Carboxylesterase_B_AS"/>
</dbReference>
<dbReference type="InterPro" id="IPR019819">
    <property type="entry name" value="Carboxylesterase_B_CS"/>
</dbReference>
<dbReference type="Gene3D" id="3.40.50.1820">
    <property type="entry name" value="alpha/beta hydrolase"/>
    <property type="match status" value="1"/>
</dbReference>
<dbReference type="AlphaFoldDB" id="A0A5N6Z857"/>
<dbReference type="EMBL" id="ML739087">
    <property type="protein sequence ID" value="KAE8353847.1"/>
    <property type="molecule type" value="Genomic_DNA"/>
</dbReference>
<comment type="similarity">
    <text evidence="1 4">Belongs to the type-B carboxylesterase/lipase family.</text>
</comment>
<dbReference type="EC" id="3.1.1.-" evidence="4"/>
<reference evidence="7" key="1">
    <citation type="submission" date="2019-04" db="EMBL/GenBank/DDBJ databases">
        <title>Friends and foes A comparative genomics studyof 23 Aspergillus species from section Flavi.</title>
        <authorList>
            <consortium name="DOE Joint Genome Institute"/>
            <person name="Kjaerbolling I."/>
            <person name="Vesth T."/>
            <person name="Frisvad J.C."/>
            <person name="Nybo J.L."/>
            <person name="Theobald S."/>
            <person name="Kildgaard S."/>
            <person name="Isbrandt T."/>
            <person name="Kuo A."/>
            <person name="Sato A."/>
            <person name="Lyhne E.K."/>
            <person name="Kogle M.E."/>
            <person name="Wiebenga A."/>
            <person name="Kun R.S."/>
            <person name="Lubbers R.J."/>
            <person name="Makela M.R."/>
            <person name="Barry K."/>
            <person name="Chovatia M."/>
            <person name="Clum A."/>
            <person name="Daum C."/>
            <person name="Haridas S."/>
            <person name="He G."/>
            <person name="LaButti K."/>
            <person name="Lipzen A."/>
            <person name="Mondo S."/>
            <person name="Riley R."/>
            <person name="Salamov A."/>
            <person name="Simmons B.A."/>
            <person name="Magnuson J.K."/>
            <person name="Henrissat B."/>
            <person name="Mortensen U.H."/>
            <person name="Larsen T.O."/>
            <person name="Devries R.P."/>
            <person name="Grigoriev I.V."/>
            <person name="Machida M."/>
            <person name="Baker S.E."/>
            <person name="Andersen M.R."/>
        </authorList>
    </citation>
    <scope>NUCLEOTIDE SEQUENCE [LARGE SCALE GENOMIC DNA]</scope>
    <source>
        <strain evidence="7">CBS 553.77</strain>
    </source>
</reference>
<accession>A0A5N6Z857</accession>
<evidence type="ECO:0000256" key="2">
    <source>
        <dbReference type="ARBA" id="ARBA00022801"/>
    </source>
</evidence>
<evidence type="ECO:0000256" key="1">
    <source>
        <dbReference type="ARBA" id="ARBA00005964"/>
    </source>
</evidence>
<evidence type="ECO:0000259" key="5">
    <source>
        <dbReference type="Pfam" id="PF00135"/>
    </source>
</evidence>
<protein>
    <recommendedName>
        <fullName evidence="4">Carboxylic ester hydrolase</fullName>
        <ecNumber evidence="4">3.1.1.-</ecNumber>
    </recommendedName>
</protein>
<feature type="active site" description="Charge relay system" evidence="3">
    <location>
        <position position="339"/>
    </location>
</feature>
<dbReference type="PRINTS" id="PR00878">
    <property type="entry name" value="CHOLNESTRASE"/>
</dbReference>
<keyword evidence="2 4" id="KW-0378">Hydrolase</keyword>
<organism evidence="6 7">
    <name type="scientific">Aspergillus coremiiformis</name>
    <dbReference type="NCBI Taxonomy" id="138285"/>
    <lineage>
        <taxon>Eukaryota</taxon>
        <taxon>Fungi</taxon>
        <taxon>Dikarya</taxon>
        <taxon>Ascomycota</taxon>
        <taxon>Pezizomycotina</taxon>
        <taxon>Eurotiomycetes</taxon>
        <taxon>Eurotiomycetidae</taxon>
        <taxon>Eurotiales</taxon>
        <taxon>Aspergillaceae</taxon>
        <taxon>Aspergillus</taxon>
        <taxon>Aspergillus subgen. Circumdati</taxon>
    </lineage>
</organism>